<sequence>MLPPSEFSTGSTARSAIHSSTAWNATSNWSQGMASQPGYAFPAAFSLYAPGTPWYATRSCDPCIGAGDRSAIRSGCGRFLAPPLILLTGTRSSTAPFCAGAGTDAACPLTECEPSAATLLDSTVQLLCHSVRPPTTAPCNEHLTTPPPLPGAWHASLGFWPMGTLIKLAAAMATPISSARLATSPLFLALFWY</sequence>
<reference evidence="1" key="2">
    <citation type="journal article" date="2015" name="Data Brief">
        <title>Shoot transcriptome of the giant reed, Arundo donax.</title>
        <authorList>
            <person name="Barrero R.A."/>
            <person name="Guerrero F.D."/>
            <person name="Moolhuijzen P."/>
            <person name="Goolsby J.A."/>
            <person name="Tidwell J."/>
            <person name="Bellgard S.E."/>
            <person name="Bellgard M.I."/>
        </authorList>
    </citation>
    <scope>NUCLEOTIDE SEQUENCE</scope>
    <source>
        <tissue evidence="1">Shoot tissue taken approximately 20 cm above the soil surface</tissue>
    </source>
</reference>
<name>A0A0A9E8Y5_ARUDO</name>
<reference evidence="1" key="1">
    <citation type="submission" date="2014-09" db="EMBL/GenBank/DDBJ databases">
        <authorList>
            <person name="Magalhaes I.L.F."/>
            <person name="Oliveira U."/>
            <person name="Santos F.R."/>
            <person name="Vidigal T.H.D.A."/>
            <person name="Brescovit A.D."/>
            <person name="Santos A.J."/>
        </authorList>
    </citation>
    <scope>NUCLEOTIDE SEQUENCE</scope>
    <source>
        <tissue evidence="1">Shoot tissue taken approximately 20 cm above the soil surface</tissue>
    </source>
</reference>
<protein>
    <submittedName>
        <fullName evidence="1">Uncharacterized protein</fullName>
    </submittedName>
</protein>
<dbReference type="EMBL" id="GBRH01201384">
    <property type="protein sequence ID" value="JAD96511.1"/>
    <property type="molecule type" value="Transcribed_RNA"/>
</dbReference>
<evidence type="ECO:0000313" key="1">
    <source>
        <dbReference type="EMBL" id="JAD96511.1"/>
    </source>
</evidence>
<organism evidence="1">
    <name type="scientific">Arundo donax</name>
    <name type="common">Giant reed</name>
    <name type="synonym">Donax arundinaceus</name>
    <dbReference type="NCBI Taxonomy" id="35708"/>
    <lineage>
        <taxon>Eukaryota</taxon>
        <taxon>Viridiplantae</taxon>
        <taxon>Streptophyta</taxon>
        <taxon>Embryophyta</taxon>
        <taxon>Tracheophyta</taxon>
        <taxon>Spermatophyta</taxon>
        <taxon>Magnoliopsida</taxon>
        <taxon>Liliopsida</taxon>
        <taxon>Poales</taxon>
        <taxon>Poaceae</taxon>
        <taxon>PACMAD clade</taxon>
        <taxon>Arundinoideae</taxon>
        <taxon>Arundineae</taxon>
        <taxon>Arundo</taxon>
    </lineage>
</organism>
<accession>A0A0A9E8Y5</accession>
<dbReference type="AlphaFoldDB" id="A0A0A9E8Y5"/>
<proteinExistence type="predicted"/>